<dbReference type="InterPro" id="IPR002126">
    <property type="entry name" value="Cadherin-like_dom"/>
</dbReference>
<dbReference type="EMBL" id="CP036264">
    <property type="protein sequence ID" value="QEG01009.1"/>
    <property type="molecule type" value="Genomic_DNA"/>
</dbReference>
<dbReference type="GO" id="GO:0007156">
    <property type="term" value="P:homophilic cell adhesion via plasma membrane adhesion molecules"/>
    <property type="evidence" value="ECO:0007669"/>
    <property type="project" value="InterPro"/>
</dbReference>
<dbReference type="PANTHER" id="PTHR10201:SF291">
    <property type="entry name" value="MATRIX METALLOPROTEINASE 1, ISOFORM C-RELATED"/>
    <property type="match status" value="1"/>
</dbReference>
<dbReference type="InterPro" id="IPR045474">
    <property type="entry name" value="GEVED"/>
</dbReference>
<dbReference type="Pfam" id="PF00404">
    <property type="entry name" value="Dockerin_1"/>
    <property type="match status" value="1"/>
</dbReference>
<evidence type="ECO:0000256" key="7">
    <source>
        <dbReference type="ARBA" id="ARBA00022833"/>
    </source>
</evidence>
<reference evidence="11 12" key="1">
    <citation type="submission" date="2019-02" db="EMBL/GenBank/DDBJ databases">
        <title>Planctomycetal bacteria perform biofilm scaping via a novel small molecule.</title>
        <authorList>
            <person name="Jeske O."/>
            <person name="Boedeker C."/>
            <person name="Wiegand S."/>
            <person name="Breitling P."/>
            <person name="Kallscheuer N."/>
            <person name="Jogler M."/>
            <person name="Rohde M."/>
            <person name="Petersen J."/>
            <person name="Medema M.H."/>
            <person name="Surup F."/>
            <person name="Jogler C."/>
        </authorList>
    </citation>
    <scope>NUCLEOTIDE SEQUENCE [LARGE SCALE GENOMIC DNA]</scope>
    <source>
        <strain evidence="11 12">Mal15</strain>
    </source>
</reference>
<evidence type="ECO:0000259" key="10">
    <source>
        <dbReference type="PROSITE" id="PS50268"/>
    </source>
</evidence>
<dbReference type="GO" id="GO:0000272">
    <property type="term" value="P:polysaccharide catabolic process"/>
    <property type="evidence" value="ECO:0007669"/>
    <property type="project" value="InterPro"/>
</dbReference>
<evidence type="ECO:0000256" key="6">
    <source>
        <dbReference type="ARBA" id="ARBA00022801"/>
    </source>
</evidence>
<dbReference type="InterPro" id="IPR010221">
    <property type="entry name" value="VCBS_dom"/>
</dbReference>
<keyword evidence="12" id="KW-1185">Reference proteome</keyword>
<evidence type="ECO:0000313" key="11">
    <source>
        <dbReference type="EMBL" id="QEG01009.1"/>
    </source>
</evidence>
<dbReference type="InterPro" id="IPR006026">
    <property type="entry name" value="Peptidase_Metallo"/>
</dbReference>
<keyword evidence="6" id="KW-0378">Hydrolase</keyword>
<dbReference type="SUPFAM" id="SSF55486">
    <property type="entry name" value="Metalloproteases ('zincins'), catalytic domain"/>
    <property type="match status" value="2"/>
</dbReference>
<dbReference type="GO" id="GO:0006508">
    <property type="term" value="P:proteolysis"/>
    <property type="evidence" value="ECO:0007669"/>
    <property type="project" value="UniProtKB-KW"/>
</dbReference>
<dbReference type="SMART" id="SM00235">
    <property type="entry name" value="ZnMc"/>
    <property type="match status" value="1"/>
</dbReference>
<dbReference type="NCBIfam" id="NF012211">
    <property type="entry name" value="tand_rpt_95"/>
    <property type="match status" value="4"/>
</dbReference>
<evidence type="ECO:0000256" key="5">
    <source>
        <dbReference type="ARBA" id="ARBA00022729"/>
    </source>
</evidence>
<dbReference type="NCBIfam" id="TIGR01965">
    <property type="entry name" value="VCBS_repeat"/>
    <property type="match status" value="1"/>
</dbReference>
<dbReference type="InterPro" id="IPR002105">
    <property type="entry name" value="Dockerin_1_rpt"/>
</dbReference>
<dbReference type="Pfam" id="PF00413">
    <property type="entry name" value="Peptidase_M10"/>
    <property type="match status" value="2"/>
</dbReference>
<dbReference type="InterPro" id="IPR001818">
    <property type="entry name" value="Pept_M10_metallopeptidase"/>
</dbReference>
<evidence type="ECO:0000256" key="8">
    <source>
        <dbReference type="ARBA" id="ARBA00023049"/>
    </source>
</evidence>
<dbReference type="Pfam" id="PF20009">
    <property type="entry name" value="GEVED"/>
    <property type="match status" value="1"/>
</dbReference>
<keyword evidence="5" id="KW-0732">Signal</keyword>
<name>A0A5B9MII3_9BACT</name>
<proteinExistence type="inferred from homology"/>
<evidence type="ECO:0000313" key="12">
    <source>
        <dbReference type="Proteomes" id="UP000321353"/>
    </source>
</evidence>
<sequence length="6612" mass="699505">MKSRGVQLETLEKRELLAAEIAHAIFAPDTPQDVVEQWESRLAPNGIDALADPILRGSRWTTSALDSSTNFGDPMTLTWGIVPDGTTISNPGGGNEGSSDVVAFMDSIYGGSAEPVIANKPWFPIFENIYDLWADETGLNFVYEPNDDGADLASASTAAAGVVGVRADMRIGGRFIDGDSGILAFNYYPDSGGVAGFDGDMVIDTGDNFYLLNNDGPSGTNTALTNVLAHEVGHGLGIAHVLPVNGTKLMEPFVNLSFYGPQEDDIWNAHTLYGDIAESNDTLGQASDLGKLRNELRSVTGRSIDETQDVDLYRFETLVTTELSIDLKPTGSRYNAGDQTGQIPVVPVDRRAEANLSFRVLDASGVELIAVEQTPQGFDESLQDFTLDQAGVYYIEVTSQSGGGTQLYDMDVRVGRTFTFQPDDGRLRLQSVNPNAGDLFSRDELNVEFTAPTELKFRFTGDSAVNPSTLADGIRISYAGIDEISGTPDDVVITPGFLGFDENSSIVVARFAEPLRDGQYRIEVFGEGVPVSEGSPLRAADGSSFVPFENGSDRDTYDFDLELGARVLSVVPQPVKRDAQGKLSPQRNKIEVYFDDNDLFKSEDPNDPGTLTLKRPEFYQLIRTADTASPSDDHAVLPTTVEVQEFETQRVADPNSPSGFSDVQVRVNRVVLSFDTNFDNVADDSDDLADLPGSGAFRIKVGSSAPVRVASEVSSRVTTVTTPPEVGDTVSSAFDLGLFGTDPGAGNPYTFSITSSIRGTGSPFDYPGAIGEPGDRDISEQHHFFPPNLSPDTGAGIEVKFYNFAETRAYGVLDDGREVFTTINPEQKQRIREAFALHSQYSGIQFIETVDQGLQVVVGDLSPVGASSGGGTLGVYSPGRLSTFNRDTVIMDAAKPWYNGFGRDANPIDSFFEVALHELGHAIGLGHNYELDSGTIMDFPGTVTDFVYPGKHDIVHLQHLYRPDNRDVDFYEFDVPAGQRGTINAETLAERSQAGSQLNTVLSLYKRVGSEIMLLSSNDDSFGTDSFLKYDVNEGKYFIAVTSKGNEDLDPTVAGTGGGGDTEGTYDLRLKFTPEEVTIVDAAGSAIDGDADGVAGGAFNFWFRAHDESRTIYVDAAAQVGGSGTSASPLREIDDAITLAQQRQISSGQGQTVRIVGNAGADQEVGYAGNNFAGAGDNLAYEIGRIASLGETLDDGRDLIVPKGVNVMIDAGSIFKMQASRIAVGSNEGGTDASGASIQVLGVPHLPVFFTSYNDDGVGLEVSPLQLDPAAGDWGGVDLRNDIDRAEGRTELEREGIFLNSVTGADMRFGGGVVNVNGSLSAIAPIQLNSARPTLINNTITEAGSAAISADPSSFEETNFVTPFYQRGDLYTPDYSRIGPVMYRNNVTDNAVNGVLIRIDTDPGGKLEPLFVSARFDDTELVHVLGDDLVINGNPTGTRLQEQATAPVVTTLQSVATPVGRTGLTSGTYEYVVSFVDRFGNESLPSAPTRQVTLASNGRSVRLSDIPAATSNYISRRLYRREIGSGSAFGLVAELDRTAPNFTDSAATSGVPPLSTSQLISQPDGRLTIDPAIVVKSEGVRIETGFGADLIAEGVLGRPVIFTSRDDDRFGTGGTFDSLNDGDTSGSAADWAGIYAGPTSRISLDHARIAYAGGTSTIEGTSSAFNTLQIYQAEARVAHTIFEENASGVGGTDPFRTGRMPNTPAIIFVNGAEPILVDNTFQGTVGNNVPVISVNLNDLNAKIIEDTGRQTGNVDRYSSDGGNHGPLVRGNTLEASGIAGMVVRGGLLATAGVWDDTDIVHVVDGNVTDSNQHTYGGLRLQSRFDESLVVKFMDQDTGLIATGKALDIQTRIGGTLHIIGQPDYPVVLTTLDDDTIGAGFDPSGAPLTDTGGDGPTTGSPGAWQGIQLLELSNDRNVETIKEAETLVSVGGDLNGDPSSAQVLGQLASGEHESNDVLRLGYSIHGSISTPSDLDVYSFRATAGTQIWLDIDRTADTLDSVIELIGDDGTVLAASDNSVTETGSVFFAGGIAEPMRQSLYSKLNSNGSYKDLYTLNPLDAGMRLRLPGNLGAEREYFLRVRSNQQTTGIYQLQIRLNEDDDFAGSTVRHAEIRYAETGIETRGLPFHSPLTGEGSHDGNTINLGNIAESDRGTISLSGNLSNPGDFDRYQFSLSRAFLNQSGNGANIAVTFDVDYADNLGRPNTSLFLYRVSGNNRTLVMSSFDSNVLSDQASPLEGTDLDDLGRGSAGHQDPFLGTVELEGGDYEVVVVNNARIPENLRFQFDQNPLAGGNPLARIEPVNSTIRISADRFGGPTPDVVTAANPKQVVFADESNEVAFTLGDVDLMVLRNDTNNQTQLESFNALSGDSNGLYHDGQVSLGEINARPSGQLLAYAGPQNGFETDANTAAAYFIDPATGGQTTLAGTGLATHEGALDNQGNPTVDVAITNGNTRNGDGMLVTAIADPAVGSTTADLFIVARRGNNTNAFTGVLVDGAGDAIALVPGVPANNWVYRVDQDTGAVINAGGPGQADRGGDARGTGAGTQKIEIGRIGTTVDTDDIVGTAFGRDGNLYAFSQSGEIIRVTAGELGNNPTPRNVNTIGTVYGTLGFGNLVSASPAPTSIAGYEDVIILVDNTGRLIAYDPVANATVEVLSRSRSAIASDIAGPRSLTFSQYDQNLWHVTTNRQNDAGHIGGGSLYFGNANGTPNAGTYNTGSNAHGQLESDAFDLSEYDQNDQPMLYFSYLLSTEDLEALNNVNSVARDSLRVFVSSEENRQWTMVATNNTAQAGTYNDPGLNPPPTQQYDEFDVAINGYRDENGKGYVARRLYDNVDTNGDNNLEWVQARIPLAPWAGQRDVRIRFDFNTAGETERFVTDLRAVEAHVIMDAPGDRAFTLRHDRDGVEQTFEFDLGTVIQAPSGAAINLGDQLFFDGLQYTFTTSATPGPREIRFAPTMSAADVANSIIAAIAFDGINATRDPSHDSRFSVSSFNFTASTFNLRTFMRVETPGVAFGNVPVPIAINASVTDVQLAMQTAIAEAFNQGTSVPADTTPYQLYRDSVRMHGFTTVNGGVLGVFQNEGTANGTSVHDAGVYPNGSELNNYANSQYGGDVASKRVPLVRGERADNNNFEGVYLDDIIIGFAERGEVVTDASTLADVQLVDNPFHEATTGTLGGFVDQVDSGEFQLNIRLSHEYAEPFLGGTQPPTLSFDTNDVLGESVSLQFGTVADPLSGGDIPDGTLIFIADERRQLVFEFDNNDFGSSNDVTPGNIPVTYESTFTATQIAAALVDAINDPNVQADFDVFATMSDGTINSDSGLRVFLEGPVAADLQGGANFAPTLPDLRVRIYGGEPDPVYIASPLTTLDDVPLGFDGGDSNSFRDQGQIILKNNVIVDSSNYGIDIDAGPRRADLPSPGASQAYTTNNPDDLVPGVVVLNSVLIDNANAGIRLGGDTVAISNAPNQFARIINNTIVGGQNGVLITEGASPTLINNAIANANGAAIQGNGAGAVEIFATLFLGNGNTVNPAGIGLGAFPVIAAAGDPVFVDIDGRDLYPEFLSLLIDNSVGAVNDRLELAALRTSLGLAESPIIAPVRDITGQPRAAAPNNNGGGTGNNIFIDIGAFDRSDLIGPFATLIDPLDNGSIDADVSESFVRVISGTLDRFEIQLLDERGVGLDDTSVAAEKLNLSQDGRLLIEGVDYIFGFSATNNTILLTPITGIWNPNSAYEITLNNRDRLVAAAPSGAGVVDGDQLPITDADGNTVTFEFDSGFVLSPTGNPIVDGDTLVYRAGNAVVQFEFNDTDLPVAPTHPATSVVINFSAADTPEQIAANIATAFKNVSFLNLDTARDLEGDRVYLGGQGGDILTVNSAGLALSGSAGVSAGAVAIPFLPSNTFAAETMAGTIIARIVASNLNINGFTPGGGLVYLEGVGRNPDSTPAFSGLPFTEVSAIDDKAGNSLEPNRNNRETQFTILMPGVRLDFGDAFITGSRTYPTTLAQNGARHTIGTELSPRLGSVTDSETDSALLDDAVVNINSVVGSGGLSGTLGGNVATITVIAPASGDTLRVDVGGAVRTYELVLATQSPQLDHVPVLFIPGEPDMNTAERLAKAVSEDLEAIDPLVEIEYERQTTSFTIASLDDEEGVLVGSVDAGGGPVDGLFLDVDGSVLGFLNPLSPGGTEAIVNTTGNGLLDAWVDFNGDGDFQDPGEKVLSNQAVLDGTNRITIHSISDPAILNGSDVATTWMRFRISNTGNSTTNGVVIGGEVEDYRVLISNAMLPTPIDDQAPNTPEDTAVEIVGADLLTNDLANGVSPLGIEIEQNVVNGTLVYNNDPQDPRWIYTPDRDFYGNETFTYRLTGTLVVDGQTLPVRSSTAATVTITVVPVNDQPQAADHNQFQVDEPVDAGATSLNLTSQDLLIGAVPKLPLTPLEAQNPGSALVPPWDESEQTLTVIQIAVIAADGSRQDVVPTGSDQFDLTDGTYSAAAHVPDGSGGTIAIGLVTAVVSAGEITDVRFAPTSNYNQDNPVVAAADDFTFIYTIADDAATTLPQGGQAVPLPTRQTAEATVSVQVIPQNDSPVANDDRIAQVAGVRLDEDAFAFRFSTSEILGNDTAGPPTVANPFFLGTDDEISGANIQYVELVTQFEPFVTVNLGNVNAGIAVHDNALGTGYVMYSPQNVYARFPFNPPPVLPAGQVSDQMIAVRYNGFTWQYSNDTTWVNFTPIPGDRLIAALDFDNNQITGLKYAGGSVAGIPQGYYTDNSTGELNFVADQFGGTFDAGEFTVTGSQFKLSTDPNFPLEFRPYESRLTDQGGSIDYDSTTGELVYTPAPDFYGIDTFTYVIRDVPVDPNQPHQTLYSVGTVSLEVYPVNDAPLAQNQLLTIEEDQAYTVTAAELLVGAVPHFASPAIGFPQDESGQSLSVVSLTVTDANNNTQIITSNGVYQTVHGTVRDLVFNGDGSINQFVYQPNQDFNVDNPLTGGARTLDQFQFTIQDSDQAVWPEGGTRTVTPQQSTATVSFFVTPQNDQPDTQADKISAEPGSDWANFYGGDPNQIPVPQEGSQNQIVVPLEFLLANDNLGPATAGDEINGVDPLNDTPFSPEFLLQISLPTMTTALGGSVQLVTSQQGKLQILYTPPEDAFGVDTFVYTATDRGIDEAGDGTRVVAPLSSNGTVSILVQPTNDAPVSHDRQLRGVEDTVRTFDAEDLLGMTGSQPTLPIAANPNRDPLYGENEQIPNLRVTAIIANGQEIRTSTAPGSPISLGHGTLDLTFAGGVFVSGVYTPTTPDNNELISIDRFQYIVADDGVVAIPDSGAFFGESSDRVATLPTVEGAPSNVTLPLTPVNDDPVFNELPVNILERDDTGSPSTVRWANQIMGGPATALDEQGQVVHFQLLSFNDPDGLFWKAPNLDRFSGSIDLFPDVDQFGQATFVVGVNDSQYLPGDPAFQNPQVIRTITVNLRPVNDAPRINPVAINVADTNPEAPTDDAYSVGPDATISYTLKENNVDNDGNPTPYVIQLTNPNYLPSQSSGDYQPPGLLDVFVAGPGNEISTAVPNAEGGSQTLSLVDVFGSNNIVSTDKNGTLEAVRDNQGNITSLLYRPAPDFNFNIGGLDTFRYSVTDDGVSFINGQLARDPRTIFGRVSFNIQPVNSRPVFDLPADPPEALEDAGVRNVIGFATGIRPGAVTATDETSQGTKFHVTPTTFDVSQMSSYFTQAPTITRDGTLTYRTAPDVFGTFEFEVHLCDNGLTDSLDPPCDIGTVGATDRGDVNRSDARTFTLSILPVNDAPVTGDGNPPPAIVLDEDTDIVLGFGASPGGYDLLGAYVGGPANEVVDTDFAGNPLRGQTVSLVQSQFPATTQLGVSLQPVMDAGNNVIGYRYEPPANYAGGDQLVYTITDDGQSVRIGAAKVPFEDPRTRRVTVPIVVNPINDPPVSNADDNLAGLNVSITEGDGLYVDNNWMLAVAVGPFDAVDEISSQQLLPPVLTVNSSELSFTIPPTVQLSGDKVSLRFEADENAFGLAEYVITLTDDGGTPGITGDDESTSYTFTIAIEGVNDPPTFDASDSISVMEDSPAYSQPWATNIDVGPRETTQSIDRFEVSIPAGLEDLFSVLPTVSTNGILSFTPAPDAAGRVVLSVVAVDSDGGRSAAHDLTITIQDINDAPDAVDDPITVDEDSIRILTVDDLISNDTDPDLNNRPPYDTEVLSVSMAADFMSAEGAHVTFNAATGVIVYDPTTSTTLDTLMPGQSMLDTFTYTLSDGEETDTAVVTLTVTGTNDAPRLGDDAFDVAPDQPTVLPILANDIDVDGTIDPSSIIITTQPTRGALEVDAVTGRVTYTPLQGFRGTDQFQYTVADLGGQQSEQATVNLRIGSAPVTQPIFTGTAINLPLTIAALDDVAGQPVPSTMTVVTPPTNGTAQLMSNGDIHYTPGANFTGKDTIVFTVADPAGFVSGETMIDITVVNSTLQNPVKFKDVNANGEVTPLDALLVINRLGVAGGSGSIPVMSSDRGPNFYDANGDLIISSSDALSVINELALQGNPVAGEGEAAATADAVTSLSDQIDAVPTADTIDAENGPLTAPLAVDKVVSSQVLTPVDAQLIDTITADDKDEDDEDTLRAIDEALAGLLD</sequence>
<comment type="cofactor">
    <cofactor evidence="1">
        <name>Zn(2+)</name>
        <dbReference type="ChEBI" id="CHEBI:29105"/>
    </cofactor>
</comment>
<dbReference type="KEGG" id="smam:Mal15_50850"/>
<evidence type="ECO:0000256" key="9">
    <source>
        <dbReference type="SAM" id="MobiDB-lite"/>
    </source>
</evidence>
<feature type="domain" description="Cadherin" evidence="10">
    <location>
        <begin position="6046"/>
        <end position="6157"/>
    </location>
</feature>
<dbReference type="GO" id="GO:0031012">
    <property type="term" value="C:extracellular matrix"/>
    <property type="evidence" value="ECO:0007669"/>
    <property type="project" value="InterPro"/>
</dbReference>
<dbReference type="Gene3D" id="3.40.390.10">
    <property type="entry name" value="Collagenase (Catalytic Domain)"/>
    <property type="match status" value="2"/>
</dbReference>
<dbReference type="GO" id="GO:0030198">
    <property type="term" value="P:extracellular matrix organization"/>
    <property type="evidence" value="ECO:0007669"/>
    <property type="project" value="TreeGrafter"/>
</dbReference>
<dbReference type="PANTHER" id="PTHR10201">
    <property type="entry name" value="MATRIX METALLOPROTEINASE"/>
    <property type="match status" value="1"/>
</dbReference>
<evidence type="ECO:0000256" key="1">
    <source>
        <dbReference type="ARBA" id="ARBA00001947"/>
    </source>
</evidence>
<dbReference type="PROSITE" id="PS50268">
    <property type="entry name" value="CADHERIN_2"/>
    <property type="match status" value="1"/>
</dbReference>
<keyword evidence="3" id="KW-0645">Protease</keyword>
<dbReference type="GO" id="GO:0005509">
    <property type="term" value="F:calcium ion binding"/>
    <property type="evidence" value="ECO:0007669"/>
    <property type="project" value="InterPro"/>
</dbReference>
<protein>
    <submittedName>
        <fullName evidence="11">Matrixin</fullName>
    </submittedName>
</protein>
<dbReference type="GO" id="GO:0016020">
    <property type="term" value="C:membrane"/>
    <property type="evidence" value="ECO:0007669"/>
    <property type="project" value="InterPro"/>
</dbReference>
<dbReference type="Pfam" id="PF17963">
    <property type="entry name" value="Big_9"/>
    <property type="match status" value="4"/>
</dbReference>
<dbReference type="SMART" id="SM00710">
    <property type="entry name" value="PbH1"/>
    <property type="match status" value="8"/>
</dbReference>
<keyword evidence="4" id="KW-0479">Metal-binding</keyword>
<dbReference type="GO" id="GO:0004553">
    <property type="term" value="F:hydrolase activity, hydrolyzing O-glycosyl compounds"/>
    <property type="evidence" value="ECO:0007669"/>
    <property type="project" value="InterPro"/>
</dbReference>
<keyword evidence="7" id="KW-0862">Zinc</keyword>
<evidence type="ECO:0000256" key="3">
    <source>
        <dbReference type="ARBA" id="ARBA00022670"/>
    </source>
</evidence>
<accession>A0A5B9MII3</accession>
<dbReference type="Proteomes" id="UP000321353">
    <property type="component" value="Chromosome"/>
</dbReference>
<dbReference type="InterPro" id="IPR024079">
    <property type="entry name" value="MetalloPept_cat_dom_sf"/>
</dbReference>
<dbReference type="Gene3D" id="2.60.120.380">
    <property type="match status" value="3"/>
</dbReference>
<evidence type="ECO:0000256" key="2">
    <source>
        <dbReference type="ARBA" id="ARBA00010370"/>
    </source>
</evidence>
<dbReference type="InterPro" id="IPR011050">
    <property type="entry name" value="Pectin_lyase_fold/virulence"/>
</dbReference>
<dbReference type="GO" id="GO:0008270">
    <property type="term" value="F:zinc ion binding"/>
    <property type="evidence" value="ECO:0007669"/>
    <property type="project" value="InterPro"/>
</dbReference>
<dbReference type="SUPFAM" id="SSF82171">
    <property type="entry name" value="DPP6 N-terminal domain-like"/>
    <property type="match status" value="1"/>
</dbReference>
<organism evidence="11 12">
    <name type="scientific">Stieleria maiorica</name>
    <dbReference type="NCBI Taxonomy" id="2795974"/>
    <lineage>
        <taxon>Bacteria</taxon>
        <taxon>Pseudomonadati</taxon>
        <taxon>Planctomycetota</taxon>
        <taxon>Planctomycetia</taxon>
        <taxon>Pirellulales</taxon>
        <taxon>Pirellulaceae</taxon>
        <taxon>Stieleria</taxon>
    </lineage>
</organism>
<dbReference type="Gene3D" id="2.60.40.2810">
    <property type="match status" value="1"/>
</dbReference>
<gene>
    <name evidence="11" type="ORF">Mal15_50850</name>
</gene>
<dbReference type="Gene3D" id="2.60.40.3440">
    <property type="match status" value="1"/>
</dbReference>
<dbReference type="GO" id="GO:0030574">
    <property type="term" value="P:collagen catabolic process"/>
    <property type="evidence" value="ECO:0007669"/>
    <property type="project" value="TreeGrafter"/>
</dbReference>
<dbReference type="GO" id="GO:0004222">
    <property type="term" value="F:metalloendopeptidase activity"/>
    <property type="evidence" value="ECO:0007669"/>
    <property type="project" value="InterPro"/>
</dbReference>
<keyword evidence="8" id="KW-0482">Metalloprotease</keyword>
<dbReference type="SUPFAM" id="SSF51126">
    <property type="entry name" value="Pectin lyase-like"/>
    <property type="match status" value="1"/>
</dbReference>
<evidence type="ECO:0000256" key="4">
    <source>
        <dbReference type="ARBA" id="ARBA00022723"/>
    </source>
</evidence>
<comment type="similarity">
    <text evidence="2">Belongs to the peptidase M10A family.</text>
</comment>
<dbReference type="InterPro" id="IPR006626">
    <property type="entry name" value="PbH1"/>
</dbReference>
<feature type="region of interest" description="Disordered" evidence="9">
    <location>
        <begin position="3400"/>
        <end position="3419"/>
    </location>
</feature>